<gene>
    <name evidence="3" type="ORF">FSCOSCO3_A027372</name>
</gene>
<proteinExistence type="predicted"/>
<dbReference type="AlphaFoldDB" id="A0AAV1QGS0"/>
<feature type="compositionally biased region" description="Low complexity" evidence="2">
    <location>
        <begin position="78"/>
        <end position="112"/>
    </location>
</feature>
<feature type="non-terminal residue" evidence="3">
    <location>
        <position position="126"/>
    </location>
</feature>
<comment type="caution">
    <text evidence="3">The sequence shown here is derived from an EMBL/GenBank/DDBJ whole genome shotgun (WGS) entry which is preliminary data.</text>
</comment>
<keyword evidence="4" id="KW-1185">Reference proteome</keyword>
<evidence type="ECO:0000256" key="1">
    <source>
        <dbReference type="SAM" id="Coils"/>
    </source>
</evidence>
<reference evidence="3 4" key="1">
    <citation type="submission" date="2024-01" db="EMBL/GenBank/DDBJ databases">
        <authorList>
            <person name="Alioto T."/>
            <person name="Alioto T."/>
            <person name="Gomez Garrido J."/>
        </authorList>
    </citation>
    <scope>NUCLEOTIDE SEQUENCE [LARGE SCALE GENOMIC DNA]</scope>
</reference>
<feature type="coiled-coil region" evidence="1">
    <location>
        <begin position="15"/>
        <end position="56"/>
    </location>
</feature>
<organism evidence="3 4">
    <name type="scientific">Scomber scombrus</name>
    <name type="common">Atlantic mackerel</name>
    <name type="synonym">Scomber vernalis</name>
    <dbReference type="NCBI Taxonomy" id="13677"/>
    <lineage>
        <taxon>Eukaryota</taxon>
        <taxon>Metazoa</taxon>
        <taxon>Chordata</taxon>
        <taxon>Craniata</taxon>
        <taxon>Vertebrata</taxon>
        <taxon>Euteleostomi</taxon>
        <taxon>Actinopterygii</taxon>
        <taxon>Neopterygii</taxon>
        <taxon>Teleostei</taxon>
        <taxon>Neoteleostei</taxon>
        <taxon>Acanthomorphata</taxon>
        <taxon>Pelagiaria</taxon>
        <taxon>Scombriformes</taxon>
        <taxon>Scombridae</taxon>
        <taxon>Scomber</taxon>
    </lineage>
</organism>
<dbReference type="EMBL" id="CAWUFR010001089">
    <property type="protein sequence ID" value="CAK6982723.1"/>
    <property type="molecule type" value="Genomic_DNA"/>
</dbReference>
<protein>
    <submittedName>
        <fullName evidence="3">Probable E3 ubiquitin-protein ligase IRF2BPL</fullName>
    </submittedName>
</protein>
<dbReference type="Proteomes" id="UP001314229">
    <property type="component" value="Unassembled WGS sequence"/>
</dbReference>
<accession>A0AAV1QGS0</accession>
<feature type="region of interest" description="Disordered" evidence="2">
    <location>
        <begin position="78"/>
        <end position="126"/>
    </location>
</feature>
<evidence type="ECO:0000256" key="2">
    <source>
        <dbReference type="SAM" id="MobiDB-lite"/>
    </source>
</evidence>
<evidence type="ECO:0000313" key="3">
    <source>
        <dbReference type="EMBL" id="CAK6982723.1"/>
    </source>
</evidence>
<sequence length="126" mass="13498">METDEPEQPTAMQRLENAEREVNRMSGDIASLLQVCHQQQQQFQQQQQQVQHQQQQLGLIVQLLTNLTPAVLPAGLAPAALPASPAPVSLPTSPAPESSAPVTAAAAFAPEPKIGNPERFNGDSTQ</sequence>
<evidence type="ECO:0000313" key="4">
    <source>
        <dbReference type="Proteomes" id="UP001314229"/>
    </source>
</evidence>
<keyword evidence="1" id="KW-0175">Coiled coil</keyword>
<name>A0AAV1QGS0_SCOSC</name>